<organism evidence="1 2">
    <name type="scientific">Amycolatopsis albispora</name>
    <dbReference type="NCBI Taxonomy" id="1804986"/>
    <lineage>
        <taxon>Bacteria</taxon>
        <taxon>Bacillati</taxon>
        <taxon>Actinomycetota</taxon>
        <taxon>Actinomycetes</taxon>
        <taxon>Pseudonocardiales</taxon>
        <taxon>Pseudonocardiaceae</taxon>
        <taxon>Amycolatopsis</taxon>
    </lineage>
</organism>
<dbReference type="RefSeq" id="WP_113698226.1">
    <property type="nucleotide sequence ID" value="NZ_CP015163.1"/>
</dbReference>
<accession>A0A344LMA6</accession>
<proteinExistence type="predicted"/>
<dbReference type="EMBL" id="CP015163">
    <property type="protein sequence ID" value="AXB49180.1"/>
    <property type="molecule type" value="Genomic_DNA"/>
</dbReference>
<dbReference type="OrthoDB" id="3625032at2"/>
<evidence type="ECO:0000313" key="1">
    <source>
        <dbReference type="EMBL" id="AXB49180.1"/>
    </source>
</evidence>
<dbReference type="AlphaFoldDB" id="A0A344LMA6"/>
<keyword evidence="2" id="KW-1185">Reference proteome</keyword>
<reference evidence="1 2" key="1">
    <citation type="submission" date="2016-04" db="EMBL/GenBank/DDBJ databases">
        <title>Complete genome sequence and analysis of deep-sea sediment isolate, Amycolatopsis sp. WP1.</title>
        <authorList>
            <person name="Wang H."/>
            <person name="Chen S."/>
            <person name="Wu Q."/>
        </authorList>
    </citation>
    <scope>NUCLEOTIDE SEQUENCE [LARGE SCALE GENOMIC DNA]</scope>
    <source>
        <strain evidence="1 2">WP1</strain>
    </source>
</reference>
<dbReference type="Proteomes" id="UP000250434">
    <property type="component" value="Chromosome"/>
</dbReference>
<name>A0A344LMA6_9PSEU</name>
<evidence type="ECO:0000313" key="2">
    <source>
        <dbReference type="Proteomes" id="UP000250434"/>
    </source>
</evidence>
<sequence>MIGFETDLDDLRASSAHLAAAADAAAAARDSEHQQDVPVAPPRESIFDISGIIPVDNAFGQSLGMQAVARAYENHRAKVEKMLAELHQSTLDSSRALNTVAELYEKADEDSRSRLRRAAAELDES</sequence>
<protein>
    <submittedName>
        <fullName evidence="1">Uncharacterized protein</fullName>
    </submittedName>
</protein>
<dbReference type="KEGG" id="aab:A4R43_40675"/>
<gene>
    <name evidence="1" type="ORF">A4R43_40675</name>
</gene>